<protein>
    <submittedName>
        <fullName evidence="2">Uncharacterized protein</fullName>
    </submittedName>
</protein>
<dbReference type="PANTHER" id="PTHR33087">
    <property type="entry name" value="OS07G0539200 PROTEIN"/>
    <property type="match status" value="1"/>
</dbReference>
<dbReference type="AlphaFoldDB" id="Q84TY2"/>
<sequence>MFLLVAGHPPWALPSPFVPGSRVLSVQCSRLPQLGLSLPQRIPCPLEDGEFVPPLVPDPSQIFKIKNPQVYSRPDPELPPSSQAQKLCSVEDPSKDCAAPLQEDVSAADLGANRNLSMKILHPQSKIVQIRRHYSTILKSDIQPHAARRLSVAERLNPPVWGRWATQPPSRSLVPRRDADVTTQGLNSRSSTTQVKEDQWSEVKPRFWWRKQQSFNPPNNQKPMHSRKQLFLKHVGAGRSSGSSCPYFCMVASTGETERLRELFTARSVVAWVEEGERVEASTFADDVRTAFRIRRSDIQVMKFHPEDFFLTLTNHSDREAILQEPRLMLRNGRVYRFRPWDERRGAECVDVRFRVRVYVEGIPMHARTDATAAKIIGKKSSIHYIEEYSRRRNYNRTFDYWVWSSDPSSIPRATRLTITSADEEGLPVDTPFPELEAVHPAPSDTKKVSPILFLFILTLCKTWCPDRSAASSGVME</sequence>
<gene>
    <name evidence="2" type="primary">OSJNBa0087M10.30</name>
</gene>
<reference evidence="3" key="2">
    <citation type="journal article" date="2008" name="Nucleic Acids Res.">
        <title>The rice annotation project database (RAP-DB): 2008 update.</title>
        <authorList>
            <consortium name="The rice annotation project (RAP)"/>
        </authorList>
    </citation>
    <scope>GENOME REANNOTATION</scope>
    <source>
        <strain evidence="3">cv. Nipponbare</strain>
    </source>
</reference>
<dbReference type="InterPro" id="IPR053253">
    <property type="entry name" value="Sex_diff_modulator"/>
</dbReference>
<dbReference type="Proteomes" id="UP000000763">
    <property type="component" value="Chromosome 3"/>
</dbReference>
<evidence type="ECO:0000256" key="1">
    <source>
        <dbReference type="SAM" id="MobiDB-lite"/>
    </source>
</evidence>
<dbReference type="EMBL" id="AC109602">
    <property type="protein sequence ID" value="AAO60002.1"/>
    <property type="molecule type" value="Genomic_DNA"/>
</dbReference>
<evidence type="ECO:0000313" key="2">
    <source>
        <dbReference type="EMBL" id="AAO60002.1"/>
    </source>
</evidence>
<feature type="region of interest" description="Disordered" evidence="1">
    <location>
        <begin position="163"/>
        <end position="196"/>
    </location>
</feature>
<accession>Q84TY2</accession>
<evidence type="ECO:0000313" key="3">
    <source>
        <dbReference type="Proteomes" id="UP000000763"/>
    </source>
</evidence>
<feature type="compositionally biased region" description="Polar residues" evidence="1">
    <location>
        <begin position="181"/>
        <end position="194"/>
    </location>
</feature>
<organism evidence="2 3">
    <name type="scientific">Oryza sativa subsp. japonica</name>
    <name type="common">Rice</name>
    <dbReference type="NCBI Taxonomy" id="39947"/>
    <lineage>
        <taxon>Eukaryota</taxon>
        <taxon>Viridiplantae</taxon>
        <taxon>Streptophyta</taxon>
        <taxon>Embryophyta</taxon>
        <taxon>Tracheophyta</taxon>
        <taxon>Spermatophyta</taxon>
        <taxon>Magnoliopsida</taxon>
        <taxon>Liliopsida</taxon>
        <taxon>Poales</taxon>
        <taxon>Poaceae</taxon>
        <taxon>BOP clade</taxon>
        <taxon>Oryzoideae</taxon>
        <taxon>Oryzeae</taxon>
        <taxon>Oryzinae</taxon>
        <taxon>Oryza</taxon>
        <taxon>Oryza sativa</taxon>
    </lineage>
</organism>
<proteinExistence type="predicted"/>
<reference evidence="3" key="1">
    <citation type="journal article" date="2005" name="Nature">
        <title>The map-based sequence of the rice genome.</title>
        <authorList>
            <consortium name="International rice genome sequencing project (IRGSP)"/>
            <person name="Matsumoto T."/>
            <person name="Wu J."/>
            <person name="Kanamori H."/>
            <person name="Katayose Y."/>
            <person name="Fujisawa M."/>
            <person name="Namiki N."/>
            <person name="Mizuno H."/>
            <person name="Yamamoto K."/>
            <person name="Antonio B.A."/>
            <person name="Baba T."/>
            <person name="Sakata K."/>
            <person name="Nagamura Y."/>
            <person name="Aoki H."/>
            <person name="Arikawa K."/>
            <person name="Arita K."/>
            <person name="Bito T."/>
            <person name="Chiden Y."/>
            <person name="Fujitsuka N."/>
            <person name="Fukunaka R."/>
            <person name="Hamada M."/>
            <person name="Harada C."/>
            <person name="Hayashi A."/>
            <person name="Hijishita S."/>
            <person name="Honda M."/>
            <person name="Hosokawa S."/>
            <person name="Ichikawa Y."/>
            <person name="Idonuma A."/>
            <person name="Iijima M."/>
            <person name="Ikeda M."/>
            <person name="Ikeno M."/>
            <person name="Ito K."/>
            <person name="Ito S."/>
            <person name="Ito T."/>
            <person name="Ito Y."/>
            <person name="Ito Y."/>
            <person name="Iwabuchi A."/>
            <person name="Kamiya K."/>
            <person name="Karasawa W."/>
            <person name="Kurita K."/>
            <person name="Katagiri S."/>
            <person name="Kikuta A."/>
            <person name="Kobayashi H."/>
            <person name="Kobayashi N."/>
            <person name="Machita K."/>
            <person name="Maehara T."/>
            <person name="Masukawa M."/>
            <person name="Mizubayashi T."/>
            <person name="Mukai Y."/>
            <person name="Nagasaki H."/>
            <person name="Nagata Y."/>
            <person name="Naito S."/>
            <person name="Nakashima M."/>
            <person name="Nakama Y."/>
            <person name="Nakamichi Y."/>
            <person name="Nakamura M."/>
            <person name="Meguro A."/>
            <person name="Negishi M."/>
            <person name="Ohta I."/>
            <person name="Ohta T."/>
            <person name="Okamoto M."/>
            <person name="Ono N."/>
            <person name="Saji S."/>
            <person name="Sakaguchi M."/>
            <person name="Sakai K."/>
            <person name="Shibata M."/>
            <person name="Shimokawa T."/>
            <person name="Song J."/>
            <person name="Takazaki Y."/>
            <person name="Terasawa K."/>
            <person name="Tsugane M."/>
            <person name="Tsuji K."/>
            <person name="Ueda S."/>
            <person name="Waki K."/>
            <person name="Yamagata H."/>
            <person name="Yamamoto M."/>
            <person name="Yamamoto S."/>
            <person name="Yamane H."/>
            <person name="Yoshiki S."/>
            <person name="Yoshihara R."/>
            <person name="Yukawa K."/>
            <person name="Zhong H."/>
            <person name="Yano M."/>
            <person name="Yuan Q."/>
            <person name="Ouyang S."/>
            <person name="Liu J."/>
            <person name="Jones K.M."/>
            <person name="Gansberger K."/>
            <person name="Moffat K."/>
            <person name="Hill J."/>
            <person name="Bera J."/>
            <person name="Fadrosh D."/>
            <person name="Jin S."/>
            <person name="Johri S."/>
            <person name="Kim M."/>
            <person name="Overton L."/>
            <person name="Reardon M."/>
            <person name="Tsitrin T."/>
            <person name="Vuong H."/>
            <person name="Weaver B."/>
            <person name="Ciecko A."/>
            <person name="Tallon L."/>
            <person name="Jackson J."/>
            <person name="Pai G."/>
            <person name="Aken S.V."/>
            <person name="Utterback T."/>
            <person name="Reidmuller S."/>
            <person name="Feldblyum T."/>
            <person name="Hsiao J."/>
            <person name="Zismann V."/>
            <person name="Iobst S."/>
            <person name="de Vazeille A.R."/>
            <person name="Buell C.R."/>
            <person name="Ying K."/>
            <person name="Li Y."/>
            <person name="Lu T."/>
            <person name="Huang Y."/>
            <person name="Zhao Q."/>
            <person name="Feng Q."/>
            <person name="Zhang L."/>
            <person name="Zhu J."/>
            <person name="Weng Q."/>
            <person name="Mu J."/>
            <person name="Lu Y."/>
            <person name="Fan D."/>
            <person name="Liu Y."/>
            <person name="Guan J."/>
            <person name="Zhang Y."/>
            <person name="Yu S."/>
            <person name="Liu X."/>
            <person name="Zhang Y."/>
            <person name="Hong G."/>
            <person name="Han B."/>
            <person name="Choisne N."/>
            <person name="Demange N."/>
            <person name="Orjeda G."/>
            <person name="Samain S."/>
            <person name="Cattolico L."/>
            <person name="Pelletier E."/>
            <person name="Couloux A."/>
            <person name="Segurens B."/>
            <person name="Wincker P."/>
            <person name="D'Hont A."/>
            <person name="Scarpelli C."/>
            <person name="Weissenbach J."/>
            <person name="Salanoubat M."/>
            <person name="Quetier F."/>
            <person name="Yu Y."/>
            <person name="Kim H.R."/>
            <person name="Rambo T."/>
            <person name="Currie J."/>
            <person name="Collura K."/>
            <person name="Luo M."/>
            <person name="Yang T."/>
            <person name="Ammiraju J.S.S."/>
            <person name="Engler F."/>
            <person name="Soderlund C."/>
            <person name="Wing R.A."/>
            <person name="Palmer L.E."/>
            <person name="de la Bastide M."/>
            <person name="Spiegel L."/>
            <person name="Nascimento L."/>
            <person name="Zutavern T."/>
            <person name="O'Shaughnessy A."/>
            <person name="Dike S."/>
            <person name="Dedhia N."/>
            <person name="Preston R."/>
            <person name="Balija V."/>
            <person name="McCombie W.R."/>
            <person name="Chow T."/>
            <person name="Chen H."/>
            <person name="Chung M."/>
            <person name="Chen C."/>
            <person name="Shaw J."/>
            <person name="Wu H."/>
            <person name="Hsiao K."/>
            <person name="Chao Y."/>
            <person name="Chu M."/>
            <person name="Cheng C."/>
            <person name="Hour A."/>
            <person name="Lee P."/>
            <person name="Lin S."/>
            <person name="Lin Y."/>
            <person name="Liou J."/>
            <person name="Liu S."/>
            <person name="Hsing Y."/>
            <person name="Raghuvanshi S."/>
            <person name="Mohanty A."/>
            <person name="Bharti A.K."/>
            <person name="Gaur A."/>
            <person name="Gupta V."/>
            <person name="Kumar D."/>
            <person name="Ravi V."/>
            <person name="Vij S."/>
            <person name="Kapur A."/>
            <person name="Khurana P."/>
            <person name="Khurana P."/>
            <person name="Khurana J.P."/>
            <person name="Tyagi A.K."/>
            <person name="Gaikwad K."/>
            <person name="Singh A."/>
            <person name="Dalal V."/>
            <person name="Srivastava S."/>
            <person name="Dixit A."/>
            <person name="Pal A.K."/>
            <person name="Ghazi I.A."/>
            <person name="Yadav M."/>
            <person name="Pandit A."/>
            <person name="Bhargava A."/>
            <person name="Sureshbabu K."/>
            <person name="Batra K."/>
            <person name="Sharma T.R."/>
            <person name="Mohapatra T."/>
            <person name="Singh N.K."/>
            <person name="Messing J."/>
            <person name="Nelson A.B."/>
            <person name="Fuks G."/>
            <person name="Kavchok S."/>
            <person name="Keizer G."/>
            <person name="Linton E."/>
            <person name="Llaca V."/>
            <person name="Song R."/>
            <person name="Tanyolac B."/>
            <person name="Young S."/>
            <person name="Ho-Il K."/>
            <person name="Hahn J.H."/>
            <person name="Sangsakoo G."/>
            <person name="Vanavichit A."/>
            <person name="de Mattos Luiz.A.T."/>
            <person name="Zimmer P.D."/>
            <person name="Malone G."/>
            <person name="Dellagostin O."/>
            <person name="de Oliveira A.C."/>
            <person name="Bevan M."/>
            <person name="Bancroft I."/>
            <person name="Minx P."/>
            <person name="Cordum H."/>
            <person name="Wilson R."/>
            <person name="Cheng Z."/>
            <person name="Jin W."/>
            <person name="Jiang J."/>
            <person name="Leong S.A."/>
            <person name="Iwama H."/>
            <person name="Gojobori T."/>
            <person name="Itoh T."/>
            <person name="Niimura Y."/>
            <person name="Fujii Y."/>
            <person name="Habara T."/>
            <person name="Sakai H."/>
            <person name="Sato Y."/>
            <person name="Wilson G."/>
            <person name="Kumar K."/>
            <person name="McCouch S."/>
            <person name="Juretic N."/>
            <person name="Hoen D."/>
            <person name="Wright S."/>
            <person name="Bruskiewich R."/>
            <person name="Bureau T."/>
            <person name="Miyao A."/>
            <person name="Hirochika H."/>
            <person name="Nishikawa T."/>
            <person name="Kadowaki K."/>
            <person name="Sugiura M."/>
            <person name="Burr B."/>
            <person name="Sasaki T."/>
        </authorList>
    </citation>
    <scope>NUCLEOTIDE SEQUENCE [LARGE SCALE GENOMIC DNA]</scope>
    <source>
        <strain evidence="3">cv. Nipponbare</strain>
    </source>
</reference>
<dbReference type="PANTHER" id="PTHR33087:SF31">
    <property type="entry name" value="OS06G0482850 PROTEIN"/>
    <property type="match status" value="1"/>
</dbReference>
<name>Q84TY2_ORYSJ</name>